<dbReference type="Pfam" id="PF00096">
    <property type="entry name" value="zf-C2H2"/>
    <property type="match status" value="2"/>
</dbReference>
<dbReference type="SMART" id="SM00355">
    <property type="entry name" value="ZnF_C2H2"/>
    <property type="match status" value="5"/>
</dbReference>
<keyword evidence="4" id="KW-0862">Zinc</keyword>
<dbReference type="AlphaFoldDB" id="A0A813QJW7"/>
<dbReference type="Pfam" id="PF13912">
    <property type="entry name" value="zf-C2H2_6"/>
    <property type="match status" value="1"/>
</dbReference>
<dbReference type="PROSITE" id="PS50157">
    <property type="entry name" value="ZINC_FINGER_C2H2_2"/>
    <property type="match status" value="5"/>
</dbReference>
<evidence type="ECO:0000259" key="6">
    <source>
        <dbReference type="PROSITE" id="PS50157"/>
    </source>
</evidence>
<name>A0A813QJW7_9BILA</name>
<keyword evidence="8" id="KW-1185">Reference proteome</keyword>
<dbReference type="GO" id="GO:0008270">
    <property type="term" value="F:zinc ion binding"/>
    <property type="evidence" value="ECO:0007669"/>
    <property type="project" value="UniProtKB-KW"/>
</dbReference>
<feature type="domain" description="C2H2-type" evidence="6">
    <location>
        <begin position="41"/>
        <end position="63"/>
    </location>
</feature>
<dbReference type="Proteomes" id="UP000663879">
    <property type="component" value="Unassembled WGS sequence"/>
</dbReference>
<evidence type="ECO:0000256" key="1">
    <source>
        <dbReference type="ARBA" id="ARBA00022723"/>
    </source>
</evidence>
<keyword evidence="3 5" id="KW-0863">Zinc-finger</keyword>
<dbReference type="PANTHER" id="PTHR24379">
    <property type="entry name" value="KRAB AND ZINC FINGER DOMAIN-CONTAINING"/>
    <property type="match status" value="1"/>
</dbReference>
<feature type="domain" description="C2H2-type" evidence="6">
    <location>
        <begin position="123"/>
        <end position="151"/>
    </location>
</feature>
<dbReference type="PROSITE" id="PS00028">
    <property type="entry name" value="ZINC_FINGER_C2H2_1"/>
    <property type="match status" value="4"/>
</dbReference>
<evidence type="ECO:0000256" key="3">
    <source>
        <dbReference type="ARBA" id="ARBA00022771"/>
    </source>
</evidence>
<feature type="domain" description="C2H2-type" evidence="6">
    <location>
        <begin position="11"/>
        <end position="41"/>
    </location>
</feature>
<dbReference type="PANTHER" id="PTHR24379:SF121">
    <property type="entry name" value="C2H2-TYPE DOMAIN-CONTAINING PROTEIN"/>
    <property type="match status" value="1"/>
</dbReference>
<keyword evidence="1" id="KW-0479">Metal-binding</keyword>
<evidence type="ECO:0000313" key="8">
    <source>
        <dbReference type="Proteomes" id="UP000663879"/>
    </source>
</evidence>
<evidence type="ECO:0000313" key="7">
    <source>
        <dbReference type="EMBL" id="CAF0768190.1"/>
    </source>
</evidence>
<sequence length="230" mass="27674">MTENEEGFDTYKCSFHDCRESFSKRLDLHRHLFYVHKKFEPECPICQKKFTSYKNMRMHEKTHGDYQCPVCEQKFNEKHYLKAHLLTHEEKRQRFKCDLCEKSFLYRGNLAVHNRTKHKNDKYKCLICDRALSSKQKLDEHMVKKHKLNEKELVINIKDLEDISTDEDLENEGYVECVVDNDDSEYGQTLQKIKSNFYLKKQDSCISTQNSYSLSKEDFDILLNEDVFYY</sequence>
<feature type="domain" description="C2H2-type" evidence="6">
    <location>
        <begin position="95"/>
        <end position="123"/>
    </location>
</feature>
<dbReference type="SUPFAM" id="SSF57667">
    <property type="entry name" value="beta-beta-alpha zinc fingers"/>
    <property type="match status" value="3"/>
</dbReference>
<dbReference type="InterPro" id="IPR013087">
    <property type="entry name" value="Znf_C2H2_type"/>
</dbReference>
<dbReference type="EMBL" id="CAJNOC010000493">
    <property type="protein sequence ID" value="CAF0768190.1"/>
    <property type="molecule type" value="Genomic_DNA"/>
</dbReference>
<gene>
    <name evidence="7" type="ORF">OXX778_LOCUS4808</name>
</gene>
<dbReference type="InterPro" id="IPR036236">
    <property type="entry name" value="Znf_C2H2_sf"/>
</dbReference>
<keyword evidence="2" id="KW-0677">Repeat</keyword>
<proteinExistence type="predicted"/>
<evidence type="ECO:0000256" key="2">
    <source>
        <dbReference type="ARBA" id="ARBA00022737"/>
    </source>
</evidence>
<reference evidence="7" key="1">
    <citation type="submission" date="2021-02" db="EMBL/GenBank/DDBJ databases">
        <authorList>
            <person name="Nowell W R."/>
        </authorList>
    </citation>
    <scope>NUCLEOTIDE SEQUENCE</scope>
    <source>
        <strain evidence="7">Ploen Becks lab</strain>
    </source>
</reference>
<dbReference type="Gene3D" id="3.30.160.60">
    <property type="entry name" value="Classic Zinc Finger"/>
    <property type="match status" value="3"/>
</dbReference>
<evidence type="ECO:0000256" key="4">
    <source>
        <dbReference type="ARBA" id="ARBA00022833"/>
    </source>
</evidence>
<protein>
    <recommendedName>
        <fullName evidence="6">C2H2-type domain-containing protein</fullName>
    </recommendedName>
</protein>
<dbReference type="OrthoDB" id="6077919at2759"/>
<comment type="caution">
    <text evidence="7">The sequence shown here is derived from an EMBL/GenBank/DDBJ whole genome shotgun (WGS) entry which is preliminary data.</text>
</comment>
<evidence type="ECO:0000256" key="5">
    <source>
        <dbReference type="PROSITE-ProRule" id="PRU00042"/>
    </source>
</evidence>
<accession>A0A813QJW7</accession>
<feature type="domain" description="C2H2-type" evidence="6">
    <location>
        <begin position="66"/>
        <end position="93"/>
    </location>
</feature>
<organism evidence="7 8">
    <name type="scientific">Brachionus calyciflorus</name>
    <dbReference type="NCBI Taxonomy" id="104777"/>
    <lineage>
        <taxon>Eukaryota</taxon>
        <taxon>Metazoa</taxon>
        <taxon>Spiralia</taxon>
        <taxon>Gnathifera</taxon>
        <taxon>Rotifera</taxon>
        <taxon>Eurotatoria</taxon>
        <taxon>Monogononta</taxon>
        <taxon>Pseudotrocha</taxon>
        <taxon>Ploima</taxon>
        <taxon>Brachionidae</taxon>
        <taxon>Brachionus</taxon>
    </lineage>
</organism>